<name>A0ABP0I902_9DINO</name>
<keyword evidence="3" id="KW-1185">Reference proteome</keyword>
<evidence type="ECO:0000313" key="3">
    <source>
        <dbReference type="Proteomes" id="UP001642464"/>
    </source>
</evidence>
<dbReference type="GO" id="GO:0016301">
    <property type="term" value="F:kinase activity"/>
    <property type="evidence" value="ECO:0007669"/>
    <property type="project" value="UniProtKB-KW"/>
</dbReference>
<evidence type="ECO:0000259" key="1">
    <source>
        <dbReference type="Pfam" id="PF01636"/>
    </source>
</evidence>
<feature type="domain" description="Aminoglycoside phosphotransferase" evidence="1">
    <location>
        <begin position="48"/>
        <end position="240"/>
    </location>
</feature>
<keyword evidence="2" id="KW-0808">Transferase</keyword>
<proteinExistence type="predicted"/>
<dbReference type="Proteomes" id="UP001642464">
    <property type="component" value="Unassembled WGS sequence"/>
</dbReference>
<dbReference type="Gene3D" id="3.90.1200.10">
    <property type="match status" value="1"/>
</dbReference>
<dbReference type="Pfam" id="PF01636">
    <property type="entry name" value="APH"/>
    <property type="match status" value="1"/>
</dbReference>
<dbReference type="SUPFAM" id="SSF56112">
    <property type="entry name" value="Protein kinase-like (PK-like)"/>
    <property type="match status" value="1"/>
</dbReference>
<organism evidence="2 3">
    <name type="scientific">Durusdinium trenchii</name>
    <dbReference type="NCBI Taxonomy" id="1381693"/>
    <lineage>
        <taxon>Eukaryota</taxon>
        <taxon>Sar</taxon>
        <taxon>Alveolata</taxon>
        <taxon>Dinophyceae</taxon>
        <taxon>Suessiales</taxon>
        <taxon>Symbiodiniaceae</taxon>
        <taxon>Durusdinium</taxon>
    </lineage>
</organism>
<dbReference type="Gene3D" id="3.30.200.20">
    <property type="entry name" value="Phosphorylase Kinase, domain 1"/>
    <property type="match status" value="1"/>
</dbReference>
<gene>
    <name evidence="2" type="ORF">SCF082_LOCUS5657</name>
</gene>
<keyword evidence="2" id="KW-0418">Kinase</keyword>
<dbReference type="EMBL" id="CAXAMM010003080">
    <property type="protein sequence ID" value="CAK8998462.1"/>
    <property type="molecule type" value="Genomic_DNA"/>
</dbReference>
<protein>
    <submittedName>
        <fullName evidence="2">Homoserine kinase (HK) (HSK)</fullName>
    </submittedName>
</protein>
<dbReference type="InterPro" id="IPR002575">
    <property type="entry name" value="Aminoglycoside_PTrfase"/>
</dbReference>
<accession>A0ABP0I902</accession>
<reference evidence="2 3" key="1">
    <citation type="submission" date="2024-02" db="EMBL/GenBank/DDBJ databases">
        <authorList>
            <person name="Chen Y."/>
            <person name="Shah S."/>
            <person name="Dougan E. K."/>
            <person name="Thang M."/>
            <person name="Chan C."/>
        </authorList>
    </citation>
    <scope>NUCLEOTIDE SEQUENCE [LARGE SCALE GENOMIC DNA]</scope>
</reference>
<dbReference type="InterPro" id="IPR011009">
    <property type="entry name" value="Kinase-like_dom_sf"/>
</dbReference>
<sequence length="262" mass="29001">AAVAVDSLTPEEAGNFLSAFNFTPDEPPVRLYGGYASSNFKAVGRKAGEGERQTLLLKVNYGGLNKEDIEHQLFVMNHLRTVEFPTNYPHPSASGSLMVEQIGRSAILLDFIQGKPGDKVLADDEAKAPKLISELSAALAKLHQVKWPDRKLRDIRVGYPLCNTGDLLRGEEVEKLNADGSRFQDDPFVALVHRQIPWLRQLYDSEVPWGLIHGDAFLDNTLFEDGPGDCKLLALIDWEDGHAISQSEACRPLGRRCGDARH</sequence>
<comment type="caution">
    <text evidence="2">The sequence shown here is derived from an EMBL/GenBank/DDBJ whole genome shotgun (WGS) entry which is preliminary data.</text>
</comment>
<evidence type="ECO:0000313" key="2">
    <source>
        <dbReference type="EMBL" id="CAK8998462.1"/>
    </source>
</evidence>
<feature type="non-terminal residue" evidence="2">
    <location>
        <position position="1"/>
    </location>
</feature>